<dbReference type="AlphaFoldDB" id="A0ABD1XKJ7"/>
<proteinExistence type="predicted"/>
<dbReference type="InterPro" id="IPR029052">
    <property type="entry name" value="Metallo-depent_PP-like"/>
</dbReference>
<dbReference type="InterPro" id="IPR018946">
    <property type="entry name" value="PhoD-like_MPP"/>
</dbReference>
<dbReference type="PANTHER" id="PTHR33987">
    <property type="entry name" value="CALCINEURIN-LIKE METALLO-PHOSPHOESTERASE SUPERFAMILY PROTEIN"/>
    <property type="match status" value="1"/>
</dbReference>
<gene>
    <name evidence="3" type="ORF">R1flu_028042</name>
</gene>
<dbReference type="Gene3D" id="3.60.21.70">
    <property type="entry name" value="PhoD-like phosphatase"/>
    <property type="match status" value="1"/>
</dbReference>
<keyword evidence="1" id="KW-0472">Membrane</keyword>
<dbReference type="InterPro" id="IPR038607">
    <property type="entry name" value="PhoD-like_sf"/>
</dbReference>
<keyword evidence="4" id="KW-1185">Reference proteome</keyword>
<dbReference type="PANTHER" id="PTHR33987:SF1">
    <property type="entry name" value="CALCINEURIN-LIKE METALLO-PHOSPHOESTERASE SUPERFAMILY PROTEIN"/>
    <property type="match status" value="1"/>
</dbReference>
<dbReference type="CDD" id="cd07389">
    <property type="entry name" value="MPP_PhoD"/>
    <property type="match status" value="1"/>
</dbReference>
<reference evidence="3 4" key="1">
    <citation type="submission" date="2024-09" db="EMBL/GenBank/DDBJ databases">
        <title>Chromosome-scale assembly of Riccia fluitans.</title>
        <authorList>
            <person name="Paukszto L."/>
            <person name="Sawicki J."/>
            <person name="Karawczyk K."/>
            <person name="Piernik-Szablinska J."/>
            <person name="Szczecinska M."/>
            <person name="Mazdziarz M."/>
        </authorList>
    </citation>
    <scope>NUCLEOTIDE SEQUENCE [LARGE SCALE GENOMIC DNA]</scope>
    <source>
        <strain evidence="3">Rf_01</strain>
        <tissue evidence="3">Aerial parts of the thallus</tissue>
    </source>
</reference>
<sequence>MLCCTWLVASVTFFLSAPGWLLVPIRREDHDNDRKQVEGLKSKKKSATFLLNLLLFYTRMLWQGAVYISEGKGLWSIVAVIRRRTAVALASFTKYELKQEEAVVSRVAFGSCANQSAPQPIWTAISAFDPQVFIWLGDNIYADAKLPVRFIGRKRTSGPFKNTPRFWPVSAEEMQKKYMMAKSISGYSALRKTTQIIGTWDDHDYGMNDAGKELSSKDVSQQLMLDFLDEPKDSPRRKQKGVYASYTYGPIGKRIKVILLDTRYHRDAIFSNGAMLGETQWAWLERELKKGDAQLNIIASSIQVISNMSAVVRPFFHVESWSNFPAEQERLYKLIADYNVSGVIFISGDVHFCEITRFECAPVEYPLFDLTSSGLTQAVEELTNPVIASVLRFAAWFVPNTMRVYNSHCRYKSCVYGKRNFGTLEIDWDADPVMIAMSVRDIFGSRVSSVEVPLSMLQPGALKREPLKRGEVRRHCTLDADLPWTRKYLLAYSFFGLCLVMTASPCLISYMAFNKLRVRRRRGQNQKAD</sequence>
<keyword evidence="1" id="KW-0812">Transmembrane</keyword>
<feature type="transmembrane region" description="Helical" evidence="1">
    <location>
        <begin position="6"/>
        <end position="25"/>
    </location>
</feature>
<protein>
    <recommendedName>
        <fullName evidence="2">PhoD-like phosphatase metallophosphatase domain-containing protein</fullName>
    </recommendedName>
</protein>
<evidence type="ECO:0000313" key="4">
    <source>
        <dbReference type="Proteomes" id="UP001605036"/>
    </source>
</evidence>
<feature type="transmembrane region" description="Helical" evidence="1">
    <location>
        <begin position="489"/>
        <end position="513"/>
    </location>
</feature>
<feature type="transmembrane region" description="Helical" evidence="1">
    <location>
        <begin position="46"/>
        <end position="62"/>
    </location>
</feature>
<comment type="caution">
    <text evidence="3">The sequence shown here is derived from an EMBL/GenBank/DDBJ whole genome shotgun (WGS) entry which is preliminary data.</text>
</comment>
<evidence type="ECO:0000313" key="3">
    <source>
        <dbReference type="EMBL" id="KAL2609469.1"/>
    </source>
</evidence>
<dbReference type="Proteomes" id="UP001605036">
    <property type="component" value="Unassembled WGS sequence"/>
</dbReference>
<dbReference type="Pfam" id="PF09423">
    <property type="entry name" value="PhoD"/>
    <property type="match status" value="1"/>
</dbReference>
<dbReference type="EMBL" id="JBHFFA010000008">
    <property type="protein sequence ID" value="KAL2609469.1"/>
    <property type="molecule type" value="Genomic_DNA"/>
</dbReference>
<keyword evidence="1" id="KW-1133">Transmembrane helix</keyword>
<evidence type="ECO:0000256" key="1">
    <source>
        <dbReference type="SAM" id="Phobius"/>
    </source>
</evidence>
<accession>A0ABD1XKJ7</accession>
<evidence type="ECO:0000259" key="2">
    <source>
        <dbReference type="Pfam" id="PF09423"/>
    </source>
</evidence>
<feature type="domain" description="PhoD-like phosphatase metallophosphatase" evidence="2">
    <location>
        <begin position="109"/>
        <end position="388"/>
    </location>
</feature>
<dbReference type="SUPFAM" id="SSF56300">
    <property type="entry name" value="Metallo-dependent phosphatases"/>
    <property type="match status" value="1"/>
</dbReference>
<name>A0ABD1XKJ7_9MARC</name>
<organism evidence="3 4">
    <name type="scientific">Riccia fluitans</name>
    <dbReference type="NCBI Taxonomy" id="41844"/>
    <lineage>
        <taxon>Eukaryota</taxon>
        <taxon>Viridiplantae</taxon>
        <taxon>Streptophyta</taxon>
        <taxon>Embryophyta</taxon>
        <taxon>Marchantiophyta</taxon>
        <taxon>Marchantiopsida</taxon>
        <taxon>Marchantiidae</taxon>
        <taxon>Marchantiales</taxon>
        <taxon>Ricciaceae</taxon>
        <taxon>Riccia</taxon>
    </lineage>
</organism>